<dbReference type="Proteomes" id="UP001156870">
    <property type="component" value="Unassembled WGS sequence"/>
</dbReference>
<feature type="domain" description="N-acetyltransferase" evidence="1">
    <location>
        <begin position="3"/>
        <end position="145"/>
    </location>
</feature>
<dbReference type="GO" id="GO:0016747">
    <property type="term" value="F:acyltransferase activity, transferring groups other than amino-acyl groups"/>
    <property type="evidence" value="ECO:0007669"/>
    <property type="project" value="InterPro"/>
</dbReference>
<dbReference type="PROSITE" id="PS51186">
    <property type="entry name" value="GNAT"/>
    <property type="match status" value="1"/>
</dbReference>
<dbReference type="InterPro" id="IPR000182">
    <property type="entry name" value="GNAT_dom"/>
</dbReference>
<dbReference type="Gene3D" id="3.40.630.30">
    <property type="match status" value="1"/>
</dbReference>
<evidence type="ECO:0000259" key="1">
    <source>
        <dbReference type="PROSITE" id="PS51186"/>
    </source>
</evidence>
<dbReference type="InterPro" id="IPR016181">
    <property type="entry name" value="Acyl_CoA_acyltransferase"/>
</dbReference>
<dbReference type="CDD" id="cd04301">
    <property type="entry name" value="NAT_SF"/>
    <property type="match status" value="1"/>
</dbReference>
<dbReference type="EMBL" id="BSPD01000091">
    <property type="protein sequence ID" value="GLS27824.1"/>
    <property type="molecule type" value="Genomic_DNA"/>
</dbReference>
<dbReference type="SUPFAM" id="SSF55729">
    <property type="entry name" value="Acyl-CoA N-acyltransferases (Nat)"/>
    <property type="match status" value="1"/>
</dbReference>
<evidence type="ECO:0000313" key="2">
    <source>
        <dbReference type="EMBL" id="GLS27824.1"/>
    </source>
</evidence>
<sequence>MRITLRAAQESDVPYLLELRRLTMGSYLEKDGVPNTDEENLNRIRYNFKDAQLIGFCGKLAGLFKASYLPHSHQWYLFQIQIHPDFQNKKIGSHLVKVLIDRASSQGAKVGLSVLKSNPAIKFYTDLGFKVIQEDDCEFELLYEE</sequence>
<gene>
    <name evidence="2" type="ORF">GCM10007877_35430</name>
</gene>
<accession>A0AA37T6R1</accession>
<keyword evidence="3" id="KW-1185">Reference proteome</keyword>
<dbReference type="AlphaFoldDB" id="A0AA37T6R1"/>
<dbReference type="Pfam" id="PF00583">
    <property type="entry name" value="Acetyltransf_1"/>
    <property type="match status" value="1"/>
</dbReference>
<reference evidence="2 3" key="1">
    <citation type="journal article" date="2014" name="Int. J. Syst. Evol. Microbiol.">
        <title>Complete genome sequence of Corynebacterium casei LMG S-19264T (=DSM 44701T), isolated from a smear-ripened cheese.</title>
        <authorList>
            <consortium name="US DOE Joint Genome Institute (JGI-PGF)"/>
            <person name="Walter F."/>
            <person name="Albersmeier A."/>
            <person name="Kalinowski J."/>
            <person name="Ruckert C."/>
        </authorList>
    </citation>
    <scope>NUCLEOTIDE SEQUENCE [LARGE SCALE GENOMIC DNA]</scope>
    <source>
        <strain evidence="2 3">NBRC 110095</strain>
    </source>
</reference>
<evidence type="ECO:0000313" key="3">
    <source>
        <dbReference type="Proteomes" id="UP001156870"/>
    </source>
</evidence>
<name>A0AA37T6R1_9GAMM</name>
<proteinExistence type="predicted"/>
<protein>
    <recommendedName>
        <fullName evidence="1">N-acetyltransferase domain-containing protein</fullName>
    </recommendedName>
</protein>
<comment type="caution">
    <text evidence="2">The sequence shown here is derived from an EMBL/GenBank/DDBJ whole genome shotgun (WGS) entry which is preliminary data.</text>
</comment>
<organism evidence="2 3">
    <name type="scientific">Marinibactrum halimedae</name>
    <dbReference type="NCBI Taxonomy" id="1444977"/>
    <lineage>
        <taxon>Bacteria</taxon>
        <taxon>Pseudomonadati</taxon>
        <taxon>Pseudomonadota</taxon>
        <taxon>Gammaproteobacteria</taxon>
        <taxon>Cellvibrionales</taxon>
        <taxon>Cellvibrionaceae</taxon>
        <taxon>Marinibactrum</taxon>
    </lineage>
</organism>